<dbReference type="RefSeq" id="WP_306857311.1">
    <property type="nucleotide sequence ID" value="NZ_JAUSRB010000001.1"/>
</dbReference>
<evidence type="ECO:0000256" key="5">
    <source>
        <dbReference type="ARBA" id="ARBA00022801"/>
    </source>
</evidence>
<dbReference type="PANTHER" id="PTHR42891">
    <property type="entry name" value="D-GLYCERO-BETA-D-MANNO-HEPTOSE-1,7-BISPHOSPHATE 7-PHOSPHATASE"/>
    <property type="match status" value="1"/>
</dbReference>
<dbReference type="Pfam" id="PF13242">
    <property type="entry name" value="Hydrolase_like"/>
    <property type="match status" value="1"/>
</dbReference>
<dbReference type="NCBIfam" id="TIGR01656">
    <property type="entry name" value="Histidinol-ppas"/>
    <property type="match status" value="1"/>
</dbReference>
<dbReference type="InterPro" id="IPR036412">
    <property type="entry name" value="HAD-like_sf"/>
</dbReference>
<dbReference type="InterPro" id="IPR006543">
    <property type="entry name" value="Histidinol-phos"/>
</dbReference>
<dbReference type="EMBL" id="JAUSRB010000001">
    <property type="protein sequence ID" value="MDP9861509.1"/>
    <property type="molecule type" value="Genomic_DNA"/>
</dbReference>
<name>A0ABT9QX13_9ACTN</name>
<accession>A0ABT9QX13</accession>
<evidence type="ECO:0000313" key="9">
    <source>
        <dbReference type="EMBL" id="MDP9861509.1"/>
    </source>
</evidence>
<evidence type="ECO:0000256" key="2">
    <source>
        <dbReference type="ARBA" id="ARBA00005628"/>
    </source>
</evidence>
<dbReference type="SUPFAM" id="SSF56784">
    <property type="entry name" value="HAD-like"/>
    <property type="match status" value="1"/>
</dbReference>
<dbReference type="InterPro" id="IPR006549">
    <property type="entry name" value="HAD-SF_hydro_IIIA"/>
</dbReference>
<evidence type="ECO:0000313" key="10">
    <source>
        <dbReference type="Proteomes" id="UP001230426"/>
    </source>
</evidence>
<evidence type="ECO:0000256" key="7">
    <source>
        <dbReference type="ARBA" id="ARBA00031828"/>
    </source>
</evidence>
<evidence type="ECO:0000256" key="1">
    <source>
        <dbReference type="ARBA" id="ARBA00004496"/>
    </source>
</evidence>
<evidence type="ECO:0000256" key="3">
    <source>
        <dbReference type="ARBA" id="ARBA00022490"/>
    </source>
</evidence>
<dbReference type="InterPro" id="IPR006439">
    <property type="entry name" value="HAD-SF_hydro_IA"/>
</dbReference>
<protein>
    <recommendedName>
        <fullName evidence="7">D,D-heptose 1,7-bisphosphate phosphatase</fullName>
    </recommendedName>
</protein>
<keyword evidence="10" id="KW-1185">Reference proteome</keyword>
<dbReference type="PANTHER" id="PTHR42891:SF1">
    <property type="entry name" value="D-GLYCERO-BETA-D-MANNO-HEPTOSE-1,7-BISPHOSPHATE 7-PHOSPHATASE"/>
    <property type="match status" value="1"/>
</dbReference>
<comment type="subcellular location">
    <subcellularLocation>
        <location evidence="1">Cytoplasm</location>
    </subcellularLocation>
</comment>
<comment type="similarity">
    <text evidence="2">Belongs to the GmhB family.</text>
</comment>
<evidence type="ECO:0000256" key="8">
    <source>
        <dbReference type="SAM" id="MobiDB-lite"/>
    </source>
</evidence>
<dbReference type="NCBIfam" id="TIGR01662">
    <property type="entry name" value="HAD-SF-IIIA"/>
    <property type="match status" value="1"/>
</dbReference>
<dbReference type="Proteomes" id="UP001230426">
    <property type="component" value="Unassembled WGS sequence"/>
</dbReference>
<feature type="compositionally biased region" description="Low complexity" evidence="8">
    <location>
        <begin position="179"/>
        <end position="197"/>
    </location>
</feature>
<keyword evidence="3" id="KW-0963">Cytoplasm</keyword>
<comment type="caution">
    <text evidence="9">The sequence shown here is derived from an EMBL/GenBank/DDBJ whole genome shotgun (WGS) entry which is preliminary data.</text>
</comment>
<keyword evidence="6" id="KW-0119">Carbohydrate metabolism</keyword>
<proteinExistence type="inferred from homology"/>
<dbReference type="InterPro" id="IPR004446">
    <property type="entry name" value="Heptose_bisP_phosphatase"/>
</dbReference>
<sequence>MPSRRHPAAVLFDRDGTLIVDVPYNRDPGRVEPVPGARSAVDRVRRAGVPVGVVTNQSGVARGLIGAEELRAVNARVEELLGPFDVWVVCPHGENDGCGCRKPAPGLVLRAAAALGVDARDCVVIGDIGRDVEAAQAAGARGVLVPTPRTLPGEITAATEVAGDLAAAVDLVLGGATVNGTARTGTAGGTPRTGTAGDPPPGTGPLGETPRTATVNRTARTGTAGGPPQARGGGRSDAGALR</sequence>
<feature type="region of interest" description="Disordered" evidence="8">
    <location>
        <begin position="179"/>
        <end position="242"/>
    </location>
</feature>
<gene>
    <name evidence="9" type="ORF">J2S55_000768</name>
</gene>
<evidence type="ECO:0000256" key="6">
    <source>
        <dbReference type="ARBA" id="ARBA00023277"/>
    </source>
</evidence>
<evidence type="ECO:0000256" key="4">
    <source>
        <dbReference type="ARBA" id="ARBA00022723"/>
    </source>
</evidence>
<keyword evidence="4" id="KW-0479">Metal-binding</keyword>
<dbReference type="Gene3D" id="3.40.50.1000">
    <property type="entry name" value="HAD superfamily/HAD-like"/>
    <property type="match status" value="1"/>
</dbReference>
<dbReference type="InterPro" id="IPR023214">
    <property type="entry name" value="HAD_sf"/>
</dbReference>
<organism evidence="9 10">
    <name type="scientific">Streptosporangium brasiliense</name>
    <dbReference type="NCBI Taxonomy" id="47480"/>
    <lineage>
        <taxon>Bacteria</taxon>
        <taxon>Bacillati</taxon>
        <taxon>Actinomycetota</taxon>
        <taxon>Actinomycetes</taxon>
        <taxon>Streptosporangiales</taxon>
        <taxon>Streptosporangiaceae</taxon>
        <taxon>Streptosporangium</taxon>
    </lineage>
</organism>
<dbReference type="CDD" id="cd07503">
    <property type="entry name" value="HAD_HisB-N"/>
    <property type="match status" value="1"/>
</dbReference>
<reference evidence="9 10" key="1">
    <citation type="submission" date="2023-07" db="EMBL/GenBank/DDBJ databases">
        <title>Sequencing the genomes of 1000 actinobacteria strains.</title>
        <authorList>
            <person name="Klenk H.-P."/>
        </authorList>
    </citation>
    <scope>NUCLEOTIDE SEQUENCE [LARGE SCALE GENOMIC DNA]</scope>
    <source>
        <strain evidence="9 10">DSM 44109</strain>
    </source>
</reference>
<keyword evidence="5" id="KW-0378">Hydrolase</keyword>
<dbReference type="NCBIfam" id="TIGR01509">
    <property type="entry name" value="HAD-SF-IA-v3"/>
    <property type="match status" value="1"/>
</dbReference>